<dbReference type="RefSeq" id="WP_197967325.1">
    <property type="nucleotide sequence ID" value="NZ_JACEGD010000018.1"/>
</dbReference>
<reference evidence="2 3" key="1">
    <citation type="submission" date="2020-07" db="EMBL/GenBank/DDBJ databases">
        <title>Bradyrhizobium diversity isolated from nodules of indigenous legumes of Western Australia.</title>
        <authorList>
            <person name="Klepa M.S."/>
        </authorList>
    </citation>
    <scope>NUCLEOTIDE SEQUENCE [LARGE SCALE GENOMIC DNA]</scope>
    <source>
        <strain evidence="2 3">CNPSo 4019</strain>
    </source>
</reference>
<sequence>MNGENVASAEAAKAKPGDARQRSTIGFPYMPLKDAVELVEAIHGNVGLGECDDDQLAAWSGQSTKSSGFRVQISSARQFGLITSDAAGRYRLTDLGRMIVDPNQAREAKALAFLNVPLYKGIFEKYRGGVLPSQAAALEREMVGMGVSDKVKDRARQTFERSAEQAGYFEHGKNRLVMPAVSTVRDAPAPEPEEPKGGGGGNGGGLPPSGVDPIIQGLLVRLPPSGSVWAEAERNLWLELLKGSFQLIYKDKDPA</sequence>
<feature type="compositionally biased region" description="Gly residues" evidence="1">
    <location>
        <begin position="197"/>
        <end position="207"/>
    </location>
</feature>
<comment type="caution">
    <text evidence="2">The sequence shown here is derived from an EMBL/GenBank/DDBJ whole genome shotgun (WGS) entry which is preliminary data.</text>
</comment>
<gene>
    <name evidence="2" type="ORF">H1B27_20655</name>
</gene>
<proteinExistence type="predicted"/>
<dbReference type="EMBL" id="JACEGD010000018">
    <property type="protein sequence ID" value="MBH5388678.1"/>
    <property type="molecule type" value="Genomic_DNA"/>
</dbReference>
<evidence type="ECO:0000256" key="1">
    <source>
        <dbReference type="SAM" id="MobiDB-lite"/>
    </source>
</evidence>
<accession>A0ABS0P5U4</accession>
<evidence type="ECO:0008006" key="4">
    <source>
        <dbReference type="Google" id="ProtNLM"/>
    </source>
</evidence>
<keyword evidence="3" id="KW-1185">Reference proteome</keyword>
<feature type="region of interest" description="Disordered" evidence="1">
    <location>
        <begin position="186"/>
        <end position="208"/>
    </location>
</feature>
<name>A0ABS0P5U4_9BRAD</name>
<evidence type="ECO:0000313" key="3">
    <source>
        <dbReference type="Proteomes" id="UP001194539"/>
    </source>
</evidence>
<organism evidence="2 3">
    <name type="scientific">Bradyrhizobium diversitatis</name>
    <dbReference type="NCBI Taxonomy" id="2755406"/>
    <lineage>
        <taxon>Bacteria</taxon>
        <taxon>Pseudomonadati</taxon>
        <taxon>Pseudomonadota</taxon>
        <taxon>Alphaproteobacteria</taxon>
        <taxon>Hyphomicrobiales</taxon>
        <taxon>Nitrobacteraceae</taxon>
        <taxon>Bradyrhizobium</taxon>
    </lineage>
</organism>
<dbReference type="Proteomes" id="UP001194539">
    <property type="component" value="Unassembled WGS sequence"/>
</dbReference>
<protein>
    <recommendedName>
        <fullName evidence="4">Restriction system protein Mrr-like N-terminal domain-containing protein</fullName>
    </recommendedName>
</protein>
<evidence type="ECO:0000313" key="2">
    <source>
        <dbReference type="EMBL" id="MBH5388678.1"/>
    </source>
</evidence>